<dbReference type="SUPFAM" id="SSF54171">
    <property type="entry name" value="DNA-binding domain"/>
    <property type="match status" value="1"/>
</dbReference>
<dbReference type="FunFam" id="3.30.730.10:FF:000001">
    <property type="entry name" value="Ethylene-responsive transcription factor 2"/>
    <property type="match status" value="1"/>
</dbReference>
<evidence type="ECO:0000256" key="4">
    <source>
        <dbReference type="ARBA" id="ARBA00023159"/>
    </source>
</evidence>
<evidence type="ECO:0000256" key="8">
    <source>
        <dbReference type="SAM" id="MobiDB-lite"/>
    </source>
</evidence>
<dbReference type="OrthoDB" id="676764at2759"/>
<evidence type="ECO:0000256" key="2">
    <source>
        <dbReference type="ARBA" id="ARBA00023015"/>
    </source>
</evidence>
<dbReference type="AlphaFoldDB" id="A0A8B7BI34"/>
<keyword evidence="5" id="KW-0804">Transcription</keyword>
<dbReference type="GO" id="GO:0003700">
    <property type="term" value="F:DNA-binding transcription factor activity"/>
    <property type="evidence" value="ECO:0007669"/>
    <property type="project" value="InterPro"/>
</dbReference>
<dbReference type="GeneID" id="103697292"/>
<feature type="compositionally biased region" description="Basic residues" evidence="8">
    <location>
        <begin position="48"/>
        <end position="61"/>
    </location>
</feature>
<feature type="region of interest" description="Disordered" evidence="8">
    <location>
        <begin position="1"/>
        <end position="61"/>
    </location>
</feature>
<dbReference type="InterPro" id="IPR036955">
    <property type="entry name" value="AP2/ERF_dom_sf"/>
</dbReference>
<dbReference type="Pfam" id="PF00847">
    <property type="entry name" value="AP2"/>
    <property type="match status" value="1"/>
</dbReference>
<gene>
    <name evidence="11" type="primary">LOC103697292</name>
</gene>
<dbReference type="InterPro" id="IPR016177">
    <property type="entry name" value="DNA-bd_dom_sf"/>
</dbReference>
<dbReference type="PRINTS" id="PR00367">
    <property type="entry name" value="ETHRSPELEMNT"/>
</dbReference>
<evidence type="ECO:0000259" key="9">
    <source>
        <dbReference type="PROSITE" id="PS51032"/>
    </source>
</evidence>
<feature type="domain" description="AP2/ERF" evidence="9">
    <location>
        <begin position="64"/>
        <end position="122"/>
    </location>
</feature>
<protein>
    <submittedName>
        <fullName evidence="11">Dehydration-responsive element-binding protein 1F-like</fullName>
    </submittedName>
</protein>
<dbReference type="CDD" id="cd00018">
    <property type="entry name" value="AP2"/>
    <property type="match status" value="1"/>
</dbReference>
<evidence type="ECO:0000313" key="11">
    <source>
        <dbReference type="RefSeq" id="XP_008777348.3"/>
    </source>
</evidence>
<keyword evidence="3" id="KW-0238">DNA-binding</keyword>
<comment type="subcellular location">
    <subcellularLocation>
        <location evidence="1">Nucleus</location>
    </subcellularLocation>
</comment>
<proteinExistence type="inferred from homology"/>
<accession>A0A8B7BI34</accession>
<evidence type="ECO:0000256" key="6">
    <source>
        <dbReference type="ARBA" id="ARBA00023242"/>
    </source>
</evidence>
<organism evidence="10 11">
    <name type="scientific">Phoenix dactylifera</name>
    <name type="common">Date palm</name>
    <dbReference type="NCBI Taxonomy" id="42345"/>
    <lineage>
        <taxon>Eukaryota</taxon>
        <taxon>Viridiplantae</taxon>
        <taxon>Streptophyta</taxon>
        <taxon>Embryophyta</taxon>
        <taxon>Tracheophyta</taxon>
        <taxon>Spermatophyta</taxon>
        <taxon>Magnoliopsida</taxon>
        <taxon>Liliopsida</taxon>
        <taxon>Arecaceae</taxon>
        <taxon>Coryphoideae</taxon>
        <taxon>Phoeniceae</taxon>
        <taxon>Phoenix</taxon>
    </lineage>
</organism>
<dbReference type="PANTHER" id="PTHR31839">
    <property type="entry name" value="DEHYDRATION-RESPONSIVE ELEMENT-BINDING PROTEIN 1D"/>
    <property type="match status" value="1"/>
</dbReference>
<keyword evidence="10" id="KW-1185">Reference proteome</keyword>
<evidence type="ECO:0000256" key="3">
    <source>
        <dbReference type="ARBA" id="ARBA00023125"/>
    </source>
</evidence>
<feature type="compositionally biased region" description="Acidic residues" evidence="8">
    <location>
        <begin position="1"/>
        <end position="11"/>
    </location>
</feature>
<evidence type="ECO:0000313" key="10">
    <source>
        <dbReference type="Proteomes" id="UP000228380"/>
    </source>
</evidence>
<sequence length="232" mass="25281">MCIYMDLEDDSSVSSSSNDLSPRHPDVPIPPPYSPTSTPAPSPSSTMLKRRAGRKKFKETRHPVYRGVRRRSNGGKWVCEVREPHSKSRLWLGSFATPEMAARAHDVAAIALHGESAKLNFPDSTHALPRASTTSPDDIRCAAVVAAEKCRPDSSPMSLPPPKTNVTLLTEKKEEKAADAASEVFVDEEALFNMPGLVDSMAEGLLLTPPAMQKGFDWDGAECHVDLSLWGD</sequence>
<keyword evidence="6" id="KW-0539">Nucleus</keyword>
<reference evidence="11" key="1">
    <citation type="submission" date="2025-08" db="UniProtKB">
        <authorList>
            <consortium name="RefSeq"/>
        </authorList>
    </citation>
    <scope>IDENTIFICATION</scope>
    <source>
        <tissue evidence="11">Young leaves</tissue>
    </source>
</reference>
<dbReference type="GO" id="GO:0003677">
    <property type="term" value="F:DNA binding"/>
    <property type="evidence" value="ECO:0007669"/>
    <property type="project" value="UniProtKB-KW"/>
</dbReference>
<evidence type="ECO:0000256" key="1">
    <source>
        <dbReference type="ARBA" id="ARBA00004123"/>
    </source>
</evidence>
<comment type="similarity">
    <text evidence="7">Belongs to the AP2/ERF transcription factor family. ERF subfamily.</text>
</comment>
<dbReference type="RefSeq" id="XP_008777348.3">
    <property type="nucleotide sequence ID" value="XM_008779126.4"/>
</dbReference>
<dbReference type="GO" id="GO:0005634">
    <property type="term" value="C:nucleus"/>
    <property type="evidence" value="ECO:0007669"/>
    <property type="project" value="UniProtKB-SubCell"/>
</dbReference>
<dbReference type="InterPro" id="IPR045277">
    <property type="entry name" value="DRE1A-I"/>
</dbReference>
<keyword evidence="4" id="KW-0010">Activator</keyword>
<dbReference type="PANTHER" id="PTHR31839:SF42">
    <property type="entry name" value="DEHYDRATION-RESPONSIVE ELEMENT-BINDING PROTEIN 1F"/>
    <property type="match status" value="1"/>
</dbReference>
<evidence type="ECO:0000256" key="7">
    <source>
        <dbReference type="ARBA" id="ARBA00024343"/>
    </source>
</evidence>
<keyword evidence="2" id="KW-0805">Transcription regulation</keyword>
<dbReference type="Proteomes" id="UP000228380">
    <property type="component" value="Unplaced"/>
</dbReference>
<feature type="compositionally biased region" description="Pro residues" evidence="8">
    <location>
        <begin position="27"/>
        <end position="42"/>
    </location>
</feature>
<dbReference type="InterPro" id="IPR001471">
    <property type="entry name" value="AP2/ERF_dom"/>
</dbReference>
<dbReference type="PROSITE" id="PS51032">
    <property type="entry name" value="AP2_ERF"/>
    <property type="match status" value="1"/>
</dbReference>
<evidence type="ECO:0000256" key="5">
    <source>
        <dbReference type="ARBA" id="ARBA00023163"/>
    </source>
</evidence>
<dbReference type="KEGG" id="pda:103697292"/>
<name>A0A8B7BI34_PHODC</name>
<dbReference type="Gene3D" id="3.30.730.10">
    <property type="entry name" value="AP2/ERF domain"/>
    <property type="match status" value="1"/>
</dbReference>
<dbReference type="SMART" id="SM00380">
    <property type="entry name" value="AP2"/>
    <property type="match status" value="1"/>
</dbReference>